<reference evidence="9" key="1">
    <citation type="submission" date="2016-10" db="EMBL/GenBank/DDBJ databases">
        <authorList>
            <person name="Varghese N."/>
            <person name="Submissions S."/>
        </authorList>
    </citation>
    <scope>NUCLEOTIDE SEQUENCE [LARGE SCALE GENOMIC DNA]</scope>
    <source>
        <strain evidence="9">CGMCC 1.3431</strain>
    </source>
</reference>
<dbReference type="RefSeq" id="WP_090647878.1">
    <property type="nucleotide sequence ID" value="NZ_CBCRYE010000001.1"/>
</dbReference>
<dbReference type="SUPFAM" id="SSF103473">
    <property type="entry name" value="MFS general substrate transporter"/>
    <property type="match status" value="1"/>
</dbReference>
<evidence type="ECO:0000256" key="2">
    <source>
        <dbReference type="ARBA" id="ARBA00022448"/>
    </source>
</evidence>
<keyword evidence="3 6" id="KW-0812">Transmembrane</keyword>
<dbReference type="PROSITE" id="PS50850">
    <property type="entry name" value="MFS"/>
    <property type="match status" value="1"/>
</dbReference>
<protein>
    <submittedName>
        <fullName evidence="8">Sugar phosphate permease</fullName>
    </submittedName>
</protein>
<feature type="transmembrane region" description="Helical" evidence="6">
    <location>
        <begin position="318"/>
        <end position="339"/>
    </location>
</feature>
<dbReference type="STRING" id="260084.SAMN02927928_2291"/>
<dbReference type="PANTHER" id="PTHR23505">
    <property type="entry name" value="SPINSTER"/>
    <property type="match status" value="1"/>
</dbReference>
<keyword evidence="4 6" id="KW-1133">Transmembrane helix</keyword>
<evidence type="ECO:0000313" key="9">
    <source>
        <dbReference type="Proteomes" id="UP000199150"/>
    </source>
</evidence>
<keyword evidence="5 6" id="KW-0472">Membrane</keyword>
<feature type="transmembrane region" description="Helical" evidence="6">
    <location>
        <begin position="351"/>
        <end position="369"/>
    </location>
</feature>
<evidence type="ECO:0000256" key="6">
    <source>
        <dbReference type="SAM" id="Phobius"/>
    </source>
</evidence>
<keyword evidence="9" id="KW-1185">Reference proteome</keyword>
<feature type="domain" description="Major facilitator superfamily (MFS) profile" evidence="7">
    <location>
        <begin position="14"/>
        <end position="413"/>
    </location>
</feature>
<dbReference type="Pfam" id="PF07690">
    <property type="entry name" value="MFS_1"/>
    <property type="match status" value="1"/>
</dbReference>
<dbReference type="Proteomes" id="UP000199150">
    <property type="component" value="Unassembled WGS sequence"/>
</dbReference>
<name>A0A1G4RZH9_9CAUL</name>
<dbReference type="AlphaFoldDB" id="A0A1G4RZH9"/>
<evidence type="ECO:0000256" key="5">
    <source>
        <dbReference type="ARBA" id="ARBA00023136"/>
    </source>
</evidence>
<evidence type="ECO:0000256" key="4">
    <source>
        <dbReference type="ARBA" id="ARBA00022989"/>
    </source>
</evidence>
<dbReference type="GO" id="GO:0016020">
    <property type="term" value="C:membrane"/>
    <property type="evidence" value="ECO:0007669"/>
    <property type="project" value="UniProtKB-SubCell"/>
</dbReference>
<sequence length="418" mass="45006">MSSETMPAKGRSFTLFLLIIVYALNFLDRQILSILKEPIATELHLNDAQLGWMGGLAFGMLYSILAIPVAWLADRYSRVWIMTASLAIWSGFTAVCGLAMTFPQMFLARMGVGIGEAGGAPPAYSLIADLYPPKQRARALSVYSLAIPIGSAAGILFGGLMAAAVNWRWAFLVIGGLGVLMAPLFRLLVRDPVRGQFDKAPAAPLSFGQVAGLAFGKPSFWLMAFGASFASLVGYGFLYWFPTFLARTLHMDIVSRSELFAGAFLISGIVGILGGGILGDKLGPDRKGAYPLIPAFAFVLSVPLYALCVMAKTPHEAFLLILIPQALALMWFGPLVNAIQHLGPASARAQMAALFLLITNLIGLSAGPYFFGKVSDLLKPEYGADSIKWAFVIGLGFYLVAAVLLFFASKTIRKDWVE</sequence>
<dbReference type="PANTHER" id="PTHR23505:SF79">
    <property type="entry name" value="PROTEIN SPINSTER"/>
    <property type="match status" value="1"/>
</dbReference>
<feature type="transmembrane region" description="Helical" evidence="6">
    <location>
        <begin position="260"/>
        <end position="278"/>
    </location>
</feature>
<dbReference type="InterPro" id="IPR044770">
    <property type="entry name" value="MFS_spinster-like"/>
</dbReference>
<feature type="transmembrane region" description="Helical" evidence="6">
    <location>
        <begin position="220"/>
        <end position="240"/>
    </location>
</feature>
<feature type="transmembrane region" description="Helical" evidence="6">
    <location>
        <begin position="79"/>
        <end position="100"/>
    </location>
</feature>
<feature type="transmembrane region" description="Helical" evidence="6">
    <location>
        <begin position="389"/>
        <end position="408"/>
    </location>
</feature>
<comment type="subcellular location">
    <subcellularLocation>
        <location evidence="1">Membrane</location>
        <topology evidence="1">Multi-pass membrane protein</topology>
    </subcellularLocation>
</comment>
<evidence type="ECO:0000256" key="1">
    <source>
        <dbReference type="ARBA" id="ARBA00004141"/>
    </source>
</evidence>
<dbReference type="EMBL" id="FMTS01000003">
    <property type="protein sequence ID" value="SCW62260.1"/>
    <property type="molecule type" value="Genomic_DNA"/>
</dbReference>
<feature type="transmembrane region" description="Helical" evidence="6">
    <location>
        <begin position="290"/>
        <end position="312"/>
    </location>
</feature>
<organism evidence="8 9">
    <name type="scientific">Asticcacaulis taihuensis</name>
    <dbReference type="NCBI Taxonomy" id="260084"/>
    <lineage>
        <taxon>Bacteria</taxon>
        <taxon>Pseudomonadati</taxon>
        <taxon>Pseudomonadota</taxon>
        <taxon>Alphaproteobacteria</taxon>
        <taxon>Caulobacterales</taxon>
        <taxon>Caulobacteraceae</taxon>
        <taxon>Asticcacaulis</taxon>
    </lineage>
</organism>
<keyword evidence="2" id="KW-0813">Transport</keyword>
<evidence type="ECO:0000256" key="3">
    <source>
        <dbReference type="ARBA" id="ARBA00022692"/>
    </source>
</evidence>
<feature type="transmembrane region" description="Helical" evidence="6">
    <location>
        <begin position="169"/>
        <end position="189"/>
    </location>
</feature>
<dbReference type="Gene3D" id="1.20.1250.20">
    <property type="entry name" value="MFS general substrate transporter like domains"/>
    <property type="match status" value="2"/>
</dbReference>
<feature type="transmembrane region" description="Helical" evidence="6">
    <location>
        <begin position="106"/>
        <end position="128"/>
    </location>
</feature>
<dbReference type="OrthoDB" id="7497327at2"/>
<proteinExistence type="predicted"/>
<dbReference type="InterPro" id="IPR020846">
    <property type="entry name" value="MFS_dom"/>
</dbReference>
<dbReference type="InterPro" id="IPR036259">
    <property type="entry name" value="MFS_trans_sf"/>
</dbReference>
<gene>
    <name evidence="8" type="ORF">SAMN02927928_2291</name>
</gene>
<feature type="transmembrane region" description="Helical" evidence="6">
    <location>
        <begin position="140"/>
        <end position="163"/>
    </location>
</feature>
<dbReference type="InterPro" id="IPR011701">
    <property type="entry name" value="MFS"/>
</dbReference>
<dbReference type="CDD" id="cd17328">
    <property type="entry name" value="MFS_spinster_like"/>
    <property type="match status" value="1"/>
</dbReference>
<dbReference type="GO" id="GO:0022857">
    <property type="term" value="F:transmembrane transporter activity"/>
    <property type="evidence" value="ECO:0007669"/>
    <property type="project" value="InterPro"/>
</dbReference>
<evidence type="ECO:0000259" key="7">
    <source>
        <dbReference type="PROSITE" id="PS50850"/>
    </source>
</evidence>
<feature type="transmembrane region" description="Helical" evidence="6">
    <location>
        <begin position="52"/>
        <end position="72"/>
    </location>
</feature>
<evidence type="ECO:0000313" key="8">
    <source>
        <dbReference type="EMBL" id="SCW62260.1"/>
    </source>
</evidence>
<accession>A0A1G4RZH9</accession>
<feature type="transmembrane region" description="Helical" evidence="6">
    <location>
        <begin position="12"/>
        <end position="32"/>
    </location>
</feature>